<dbReference type="GO" id="GO:0016881">
    <property type="term" value="F:acid-amino acid ligase activity"/>
    <property type="evidence" value="ECO:0007669"/>
    <property type="project" value="InterPro"/>
</dbReference>
<evidence type="ECO:0000313" key="3">
    <source>
        <dbReference type="EMBL" id="CAD5333041.1"/>
    </source>
</evidence>
<evidence type="ECO:0000259" key="2">
    <source>
        <dbReference type="Pfam" id="PF01225"/>
    </source>
</evidence>
<protein>
    <submittedName>
        <fullName evidence="3">(thale cress) hypothetical protein</fullName>
    </submittedName>
</protein>
<accession>A0A7G2FC79</accession>
<dbReference type="Gene3D" id="3.40.1190.10">
    <property type="entry name" value="Mur-like, catalytic domain"/>
    <property type="match status" value="1"/>
</dbReference>
<dbReference type="PANTHER" id="PTHR43445:SF3">
    <property type="entry name" value="UDP-N-ACETYLMURAMATE--L-ALANINE LIGASE"/>
    <property type="match status" value="1"/>
</dbReference>
<feature type="transmembrane region" description="Helical" evidence="1">
    <location>
        <begin position="6"/>
        <end position="25"/>
    </location>
</feature>
<keyword evidence="1" id="KW-0812">Transmembrane</keyword>
<evidence type="ECO:0000256" key="1">
    <source>
        <dbReference type="SAM" id="Phobius"/>
    </source>
</evidence>
<dbReference type="AlphaFoldDB" id="A0A7G2FC79"/>
<gene>
    <name evidence="3" type="ORF">AT9943_LOCUS20419</name>
</gene>
<dbReference type="Gene3D" id="3.40.50.720">
    <property type="entry name" value="NAD(P)-binding Rossmann-like Domain"/>
    <property type="match status" value="1"/>
</dbReference>
<proteinExistence type="predicted"/>
<dbReference type="Proteomes" id="UP000516314">
    <property type="component" value="Chromosome 5"/>
</dbReference>
<organism evidence="3 4">
    <name type="scientific">Arabidopsis thaliana</name>
    <name type="common">Mouse-ear cress</name>
    <dbReference type="NCBI Taxonomy" id="3702"/>
    <lineage>
        <taxon>Eukaryota</taxon>
        <taxon>Viridiplantae</taxon>
        <taxon>Streptophyta</taxon>
        <taxon>Embryophyta</taxon>
        <taxon>Tracheophyta</taxon>
        <taxon>Spermatophyta</taxon>
        <taxon>Magnoliopsida</taxon>
        <taxon>eudicotyledons</taxon>
        <taxon>Gunneridae</taxon>
        <taxon>Pentapetalae</taxon>
        <taxon>rosids</taxon>
        <taxon>malvids</taxon>
        <taxon>Brassicales</taxon>
        <taxon>Brassicaceae</taxon>
        <taxon>Camelineae</taxon>
        <taxon>Arabidopsis</taxon>
    </lineage>
</organism>
<dbReference type="InterPro" id="IPR000713">
    <property type="entry name" value="Mur_ligase_N"/>
</dbReference>
<dbReference type="InterPro" id="IPR036565">
    <property type="entry name" value="Mur-like_cat_sf"/>
</dbReference>
<dbReference type="GO" id="GO:0005524">
    <property type="term" value="F:ATP binding"/>
    <property type="evidence" value="ECO:0007669"/>
    <property type="project" value="InterPro"/>
</dbReference>
<dbReference type="SUPFAM" id="SSF51984">
    <property type="entry name" value="MurCD N-terminal domain"/>
    <property type="match status" value="1"/>
</dbReference>
<evidence type="ECO:0000313" key="4">
    <source>
        <dbReference type="Proteomes" id="UP000516314"/>
    </source>
</evidence>
<name>A0A7G2FC79_ARATH</name>
<dbReference type="SUPFAM" id="SSF53623">
    <property type="entry name" value="MurD-like peptide ligases, catalytic domain"/>
    <property type="match status" value="1"/>
</dbReference>
<dbReference type="EMBL" id="LR881470">
    <property type="protein sequence ID" value="CAD5333041.1"/>
    <property type="molecule type" value="Genomic_DNA"/>
</dbReference>
<dbReference type="Pfam" id="PF01225">
    <property type="entry name" value="Mur_ligase"/>
    <property type="match status" value="1"/>
</dbReference>
<feature type="domain" description="Mur ligase N-terminal catalytic" evidence="2">
    <location>
        <begin position="7"/>
        <end position="109"/>
    </location>
</feature>
<dbReference type="PANTHER" id="PTHR43445">
    <property type="entry name" value="UDP-N-ACETYLMURAMATE--L-ALANINE LIGASE-RELATED"/>
    <property type="match status" value="1"/>
</dbReference>
<sequence length="153" mass="16277">MYHKKAHIHFVGIGGIGMSGIATILRQQGYTISGCDLDITQKSALLLKDLGCAIHQGNNTPACHDPSIEILVYSSAVNAHNPEIVAAQQRGIPTISRALMLAELMRTKYSIAIAGAHGKTTTTSLVSHILIEAGLNPTKPMKAIAHCLICMPL</sequence>
<dbReference type="InterPro" id="IPR050061">
    <property type="entry name" value="MurCDEF_pg_biosynth"/>
</dbReference>
<reference evidence="3 4" key="1">
    <citation type="submission" date="2020-09" db="EMBL/GenBank/DDBJ databases">
        <authorList>
            <person name="Ashkenazy H."/>
        </authorList>
    </citation>
    <scope>NUCLEOTIDE SEQUENCE [LARGE SCALE GENOMIC DNA]</scope>
    <source>
        <strain evidence="4">cv. Cdm-0</strain>
    </source>
</reference>
<keyword evidence="1" id="KW-1133">Transmembrane helix</keyword>
<keyword evidence="1" id="KW-0472">Membrane</keyword>